<keyword evidence="3" id="KW-1185">Reference proteome</keyword>
<gene>
    <name evidence="2" type="ORF">J2T15_005805</name>
</gene>
<proteinExistence type="predicted"/>
<dbReference type="EMBL" id="JAUSSU010000018">
    <property type="protein sequence ID" value="MDQ0116329.1"/>
    <property type="molecule type" value="Genomic_DNA"/>
</dbReference>
<organism evidence="2 3">
    <name type="scientific">Paenibacillus harenae</name>
    <dbReference type="NCBI Taxonomy" id="306543"/>
    <lineage>
        <taxon>Bacteria</taxon>
        <taxon>Bacillati</taxon>
        <taxon>Bacillota</taxon>
        <taxon>Bacilli</taxon>
        <taxon>Bacillales</taxon>
        <taxon>Paenibacillaceae</taxon>
        <taxon>Paenibacillus</taxon>
    </lineage>
</organism>
<feature type="domain" description="N-acetyltransferase" evidence="1">
    <location>
        <begin position="17"/>
        <end position="174"/>
    </location>
</feature>
<evidence type="ECO:0000259" key="1">
    <source>
        <dbReference type="PROSITE" id="PS51186"/>
    </source>
</evidence>
<accession>A0ABT9U9J4</accession>
<name>A0ABT9U9J4_PAEHA</name>
<dbReference type="Pfam" id="PF13302">
    <property type="entry name" value="Acetyltransf_3"/>
    <property type="match status" value="1"/>
</dbReference>
<dbReference type="InterPro" id="IPR016181">
    <property type="entry name" value="Acyl_CoA_acyltransferase"/>
</dbReference>
<comment type="caution">
    <text evidence="2">The sequence shown here is derived from an EMBL/GenBank/DDBJ whole genome shotgun (WGS) entry which is preliminary data.</text>
</comment>
<protein>
    <submittedName>
        <fullName evidence="2">RimJ/RimL family protein N-acetyltransferase</fullName>
    </submittedName>
</protein>
<reference evidence="2 3" key="1">
    <citation type="submission" date="2023-07" db="EMBL/GenBank/DDBJ databases">
        <title>Sorghum-associated microbial communities from plants grown in Nebraska, USA.</title>
        <authorList>
            <person name="Schachtman D."/>
        </authorList>
    </citation>
    <scope>NUCLEOTIDE SEQUENCE [LARGE SCALE GENOMIC DNA]</scope>
    <source>
        <strain evidence="2 3">CC482</strain>
    </source>
</reference>
<dbReference type="PROSITE" id="PS51186">
    <property type="entry name" value="GNAT"/>
    <property type="match status" value="1"/>
</dbReference>
<evidence type="ECO:0000313" key="2">
    <source>
        <dbReference type="EMBL" id="MDQ0116329.1"/>
    </source>
</evidence>
<dbReference type="InterPro" id="IPR000182">
    <property type="entry name" value="GNAT_dom"/>
</dbReference>
<evidence type="ECO:0000313" key="3">
    <source>
        <dbReference type="Proteomes" id="UP001229346"/>
    </source>
</evidence>
<dbReference type="Proteomes" id="UP001229346">
    <property type="component" value="Unassembled WGS sequence"/>
</dbReference>
<sequence>MKHVNRSTYYKRNPIQMTIRPLEIQHAAEICDWVYEPPYDIYRWPSWEHMQKDEIEFGDPVLRALQYIAIVDDSSALIGFAQLFPMTGVTRLGLGLRPDLCSLGLGPAFSRLVALEARRREPQHEIDLEVLAWNTRAVRAYERGGFRITDTYARPSQIGYAECHCMVFEPKGQND</sequence>
<dbReference type="SUPFAM" id="SSF55729">
    <property type="entry name" value="Acyl-CoA N-acyltransferases (Nat)"/>
    <property type="match status" value="1"/>
</dbReference>
<dbReference type="Gene3D" id="3.40.630.30">
    <property type="match status" value="1"/>
</dbReference>